<evidence type="ECO:0000259" key="3">
    <source>
        <dbReference type="PROSITE" id="PS51462"/>
    </source>
</evidence>
<evidence type="ECO:0000313" key="4">
    <source>
        <dbReference type="EMBL" id="CAH1198998.1"/>
    </source>
</evidence>
<organism evidence="4 5">
    <name type="scientific">Paenibacillus plantiphilus</name>
    <dbReference type="NCBI Taxonomy" id="2905650"/>
    <lineage>
        <taxon>Bacteria</taxon>
        <taxon>Bacillati</taxon>
        <taxon>Bacillota</taxon>
        <taxon>Bacilli</taxon>
        <taxon>Bacillales</taxon>
        <taxon>Paenibacillaceae</taxon>
        <taxon>Paenibacillus</taxon>
    </lineage>
</organism>
<comment type="caution">
    <text evidence="4">The sequence shown here is derived from an EMBL/GenBank/DDBJ whole genome shotgun (WGS) entry which is preliminary data.</text>
</comment>
<reference evidence="4" key="1">
    <citation type="submission" date="2022-01" db="EMBL/GenBank/DDBJ databases">
        <authorList>
            <person name="Criscuolo A."/>
        </authorList>
    </citation>
    <scope>NUCLEOTIDE SEQUENCE</scope>
    <source>
        <strain evidence="4">CIP111893</strain>
    </source>
</reference>
<protein>
    <recommendedName>
        <fullName evidence="3">Nudix hydrolase domain-containing protein</fullName>
    </recommendedName>
</protein>
<dbReference type="RefSeq" id="WP_236339566.1">
    <property type="nucleotide sequence ID" value="NZ_CAKMMF010000005.1"/>
</dbReference>
<dbReference type="PROSITE" id="PS51462">
    <property type="entry name" value="NUDIX"/>
    <property type="match status" value="1"/>
</dbReference>
<dbReference type="SUPFAM" id="SSF55811">
    <property type="entry name" value="Nudix"/>
    <property type="match status" value="1"/>
</dbReference>
<dbReference type="PANTHER" id="PTHR43046:SF14">
    <property type="entry name" value="MUTT_NUDIX FAMILY PROTEIN"/>
    <property type="match status" value="1"/>
</dbReference>
<dbReference type="PANTHER" id="PTHR43046">
    <property type="entry name" value="GDP-MANNOSE MANNOSYL HYDROLASE"/>
    <property type="match status" value="1"/>
</dbReference>
<gene>
    <name evidence="4" type="ORF">PAECIP111893_01203</name>
</gene>
<sequence length="136" mass="15146">MSNRPRVCAAIIRDNEILMVYHDNGPHGHSFWTLPGGAIEDGETPEEAAIREVREEVLLNGKVERLLYESSYELGPECCYLVQVNAHEEARLGADPELPPEGQILKGIAWIPLDQLKDDSQVSLVLKSLEQHASSM</sequence>
<dbReference type="Pfam" id="PF00293">
    <property type="entry name" value="NUDIX"/>
    <property type="match status" value="1"/>
</dbReference>
<dbReference type="PRINTS" id="PR00502">
    <property type="entry name" value="NUDIXFAMILY"/>
</dbReference>
<name>A0ABM9C151_9BACL</name>
<proteinExistence type="predicted"/>
<dbReference type="EMBL" id="CAKMMF010000005">
    <property type="protein sequence ID" value="CAH1198998.1"/>
    <property type="molecule type" value="Genomic_DNA"/>
</dbReference>
<dbReference type="InterPro" id="IPR000086">
    <property type="entry name" value="NUDIX_hydrolase_dom"/>
</dbReference>
<feature type="domain" description="Nudix hydrolase" evidence="3">
    <location>
        <begin position="2"/>
        <end position="133"/>
    </location>
</feature>
<dbReference type="InterPro" id="IPR015797">
    <property type="entry name" value="NUDIX_hydrolase-like_dom_sf"/>
</dbReference>
<accession>A0ABM9C151</accession>
<dbReference type="Gene3D" id="3.90.79.10">
    <property type="entry name" value="Nucleoside Triphosphate Pyrophosphohydrolase"/>
    <property type="match status" value="1"/>
</dbReference>
<dbReference type="InterPro" id="IPR020476">
    <property type="entry name" value="Nudix_hydrolase"/>
</dbReference>
<keyword evidence="5" id="KW-1185">Reference proteome</keyword>
<evidence type="ECO:0000256" key="2">
    <source>
        <dbReference type="ARBA" id="ARBA00022801"/>
    </source>
</evidence>
<evidence type="ECO:0000313" key="5">
    <source>
        <dbReference type="Proteomes" id="UP000838686"/>
    </source>
</evidence>
<keyword evidence="2" id="KW-0378">Hydrolase</keyword>
<evidence type="ECO:0000256" key="1">
    <source>
        <dbReference type="ARBA" id="ARBA00001946"/>
    </source>
</evidence>
<dbReference type="Proteomes" id="UP000838686">
    <property type="component" value="Unassembled WGS sequence"/>
</dbReference>
<comment type="cofactor">
    <cofactor evidence="1">
        <name>Mg(2+)</name>
        <dbReference type="ChEBI" id="CHEBI:18420"/>
    </cofactor>
</comment>